<feature type="compositionally biased region" description="Acidic residues" evidence="1">
    <location>
        <begin position="569"/>
        <end position="579"/>
    </location>
</feature>
<evidence type="ECO:0000256" key="1">
    <source>
        <dbReference type="SAM" id="MobiDB-lite"/>
    </source>
</evidence>
<evidence type="ECO:0000313" key="2">
    <source>
        <dbReference type="EMBL" id="KAG7640674.1"/>
    </source>
</evidence>
<feature type="compositionally biased region" description="Basic and acidic residues" evidence="1">
    <location>
        <begin position="387"/>
        <end position="409"/>
    </location>
</feature>
<organism evidence="2 3">
    <name type="scientific">Arabidopsis suecica</name>
    <name type="common">Swedish thale-cress</name>
    <name type="synonym">Cardaminopsis suecica</name>
    <dbReference type="NCBI Taxonomy" id="45249"/>
    <lineage>
        <taxon>Eukaryota</taxon>
        <taxon>Viridiplantae</taxon>
        <taxon>Streptophyta</taxon>
        <taxon>Embryophyta</taxon>
        <taxon>Tracheophyta</taxon>
        <taxon>Spermatophyta</taxon>
        <taxon>Magnoliopsida</taxon>
        <taxon>eudicotyledons</taxon>
        <taxon>Gunneridae</taxon>
        <taxon>Pentapetalae</taxon>
        <taxon>rosids</taxon>
        <taxon>malvids</taxon>
        <taxon>Brassicales</taxon>
        <taxon>Brassicaceae</taxon>
        <taxon>Camelineae</taxon>
        <taxon>Arabidopsis</taxon>
    </lineage>
</organism>
<evidence type="ECO:0000313" key="3">
    <source>
        <dbReference type="Proteomes" id="UP000694251"/>
    </source>
</evidence>
<feature type="region of interest" description="Disordered" evidence="1">
    <location>
        <begin position="266"/>
        <end position="416"/>
    </location>
</feature>
<feature type="compositionally biased region" description="Low complexity" evidence="1">
    <location>
        <begin position="358"/>
        <end position="372"/>
    </location>
</feature>
<dbReference type="Proteomes" id="UP000694251">
    <property type="component" value="Chromosome 2"/>
</dbReference>
<proteinExistence type="predicted"/>
<feature type="region of interest" description="Disordered" evidence="1">
    <location>
        <begin position="564"/>
        <end position="615"/>
    </location>
</feature>
<comment type="caution">
    <text evidence="2">The sequence shown here is derived from an EMBL/GenBank/DDBJ whole genome shotgun (WGS) entry which is preliminary data.</text>
</comment>
<protein>
    <submittedName>
        <fullName evidence="2">Uncharacterized protein</fullName>
    </submittedName>
</protein>
<name>A0A8T2G0M0_ARASU</name>
<gene>
    <name evidence="2" type="ORF">ISN44_As02g005700</name>
</gene>
<feature type="compositionally biased region" description="Pro residues" evidence="1">
    <location>
        <begin position="373"/>
        <end position="385"/>
    </location>
</feature>
<dbReference type="EMBL" id="JAEFBJ010000002">
    <property type="protein sequence ID" value="KAG7640674.1"/>
    <property type="molecule type" value="Genomic_DNA"/>
</dbReference>
<keyword evidence="3" id="KW-1185">Reference proteome</keyword>
<feature type="compositionally biased region" description="Basic and acidic residues" evidence="1">
    <location>
        <begin position="585"/>
        <end position="595"/>
    </location>
</feature>
<feature type="compositionally biased region" description="Basic and acidic residues" evidence="1">
    <location>
        <begin position="339"/>
        <end position="349"/>
    </location>
</feature>
<dbReference type="AlphaFoldDB" id="A0A8T2G0M0"/>
<accession>A0A8T2G0M0</accession>
<reference evidence="2 3" key="1">
    <citation type="submission" date="2020-12" db="EMBL/GenBank/DDBJ databases">
        <title>Concerted genomic and epigenomic changes stabilize Arabidopsis allopolyploids.</title>
        <authorList>
            <person name="Chen Z."/>
        </authorList>
    </citation>
    <scope>NUCLEOTIDE SEQUENCE [LARGE SCALE GENOMIC DNA]</scope>
    <source>
        <strain evidence="2">As9502</strain>
        <tissue evidence="2">Leaf</tissue>
    </source>
</reference>
<feature type="compositionally biased region" description="Basic and acidic residues" evidence="1">
    <location>
        <begin position="605"/>
        <end position="615"/>
    </location>
</feature>
<feature type="compositionally biased region" description="Basic and acidic residues" evidence="1">
    <location>
        <begin position="296"/>
        <end position="316"/>
    </location>
</feature>
<dbReference type="OrthoDB" id="1750920at2759"/>
<sequence length="615" mass="69516">MTSALDRTTSPVRTINPQSLEKLKELCRIPHEIMMDSQMPEPTESPEDHRPEFFCVYEIYFKGCGLTLPLPEALVRFLAALEIALPQLTPNLLRTILGLITVAAEAGYIIGVPELNELLSVRSSSKKIGYFLAYPNANRNLISHLPNKDDNWHYPWFLIKKTLASIESLFEVLPSKWTTKPVVIEGETLWNSFTLDWFMEANRNLRMSPPGQLHHLPPPPPIPHGTLARAIASRRKTLAKPMAEACEANKLFLTSVIDKKEYSRTQLVDDGSGEGARSAGAFILTPHREGRRGRSPRRDRSPRHDSPRPSSRDKLSSKPIAELIRKKRERLARGSSSPGRDKSKARTDLWVRQLVAARGSSSPGSSPPSRSMGPPPPVIASPSPRPSGEKSDRNTTPRQEETEPRDTPPKSKTVLVPQTKSLTEGNVFRCFKTRKYTILSTFDRWRPAIREQFLLHAHHSSRANSELNDMIEHYERLLLDREHDIDSWKGKFSSLESDRRSSSDTKLKLEDQVDHLSSELMKSNGELQDQYQRNFTCVAKIPTMIRMYLRARGQVSGPVNAPIEVIPSESEDEEEEEDSNPWKRVKNDFEAEVKNEASTSNPELAMKEAVPEPLP</sequence>